<feature type="non-terminal residue" evidence="2">
    <location>
        <position position="142"/>
    </location>
</feature>
<feature type="compositionally biased region" description="Polar residues" evidence="1">
    <location>
        <begin position="96"/>
        <end position="112"/>
    </location>
</feature>
<comment type="caution">
    <text evidence="2">The sequence shown here is derived from an EMBL/GenBank/DDBJ whole genome shotgun (WGS) entry which is preliminary data.</text>
</comment>
<keyword evidence="3" id="KW-1185">Reference proteome</keyword>
<accession>A0A8J2PK38</accession>
<dbReference type="EMBL" id="CAJVCH010383576">
    <property type="protein sequence ID" value="CAG7816974.1"/>
    <property type="molecule type" value="Genomic_DNA"/>
</dbReference>
<feature type="region of interest" description="Disordered" evidence="1">
    <location>
        <begin position="70"/>
        <end position="119"/>
    </location>
</feature>
<reference evidence="2" key="1">
    <citation type="submission" date="2021-06" db="EMBL/GenBank/DDBJ databases">
        <authorList>
            <person name="Hodson N. C."/>
            <person name="Mongue J. A."/>
            <person name="Jaron S. K."/>
        </authorList>
    </citation>
    <scope>NUCLEOTIDE SEQUENCE</scope>
</reference>
<evidence type="ECO:0000256" key="1">
    <source>
        <dbReference type="SAM" id="MobiDB-lite"/>
    </source>
</evidence>
<evidence type="ECO:0000313" key="3">
    <source>
        <dbReference type="Proteomes" id="UP000708208"/>
    </source>
</evidence>
<proteinExistence type="predicted"/>
<protein>
    <submittedName>
        <fullName evidence="2">Uncharacterized protein</fullName>
    </submittedName>
</protein>
<evidence type="ECO:0000313" key="2">
    <source>
        <dbReference type="EMBL" id="CAG7816974.1"/>
    </source>
</evidence>
<dbReference type="AlphaFoldDB" id="A0A8J2PK38"/>
<gene>
    <name evidence="2" type="ORF">AFUS01_LOCUS27564</name>
</gene>
<sequence>MTSRRHGSCGNLNLERILLDTGEEPLIHDDPNNETRLTNESTSHKLAIHNSLNLRIQRKLLSKQVLINDGALSSSPGSSSIKIEHTEGKNLFENASPRTINKSRVLNPSRSFDSPLKNKEEKISLSGQSLLKKKNEGSQIRT</sequence>
<dbReference type="Proteomes" id="UP000708208">
    <property type="component" value="Unassembled WGS sequence"/>
</dbReference>
<organism evidence="2 3">
    <name type="scientific">Allacma fusca</name>
    <dbReference type="NCBI Taxonomy" id="39272"/>
    <lineage>
        <taxon>Eukaryota</taxon>
        <taxon>Metazoa</taxon>
        <taxon>Ecdysozoa</taxon>
        <taxon>Arthropoda</taxon>
        <taxon>Hexapoda</taxon>
        <taxon>Collembola</taxon>
        <taxon>Symphypleona</taxon>
        <taxon>Sminthuridae</taxon>
        <taxon>Allacma</taxon>
    </lineage>
</organism>
<name>A0A8J2PK38_9HEXA</name>